<dbReference type="EMBL" id="GBRH01182074">
    <property type="protein sequence ID" value="JAE15822.1"/>
    <property type="molecule type" value="Transcribed_RNA"/>
</dbReference>
<protein>
    <submittedName>
        <fullName evidence="1">Uncharacterized protein</fullName>
    </submittedName>
</protein>
<proteinExistence type="predicted"/>
<dbReference type="AlphaFoldDB" id="A0A0A9FU88"/>
<accession>A0A0A9FU88</accession>
<reference evidence="1" key="1">
    <citation type="submission" date="2014-09" db="EMBL/GenBank/DDBJ databases">
        <authorList>
            <person name="Magalhaes I.L.F."/>
            <person name="Oliveira U."/>
            <person name="Santos F.R."/>
            <person name="Vidigal T.H.D.A."/>
            <person name="Brescovit A.D."/>
            <person name="Santos A.J."/>
        </authorList>
    </citation>
    <scope>NUCLEOTIDE SEQUENCE</scope>
    <source>
        <tissue evidence="1">Shoot tissue taken approximately 20 cm above the soil surface</tissue>
    </source>
</reference>
<sequence>MLYPKVRLSRIPDNFIVFTLEPEQVIPSHDCPQGSPFWDTQFVNWGGEFMVV</sequence>
<name>A0A0A9FU88_ARUDO</name>
<reference evidence="1" key="2">
    <citation type="journal article" date="2015" name="Data Brief">
        <title>Shoot transcriptome of the giant reed, Arundo donax.</title>
        <authorList>
            <person name="Barrero R.A."/>
            <person name="Guerrero F.D."/>
            <person name="Moolhuijzen P."/>
            <person name="Goolsby J.A."/>
            <person name="Tidwell J."/>
            <person name="Bellgard S.E."/>
            <person name="Bellgard M.I."/>
        </authorList>
    </citation>
    <scope>NUCLEOTIDE SEQUENCE</scope>
    <source>
        <tissue evidence="1">Shoot tissue taken approximately 20 cm above the soil surface</tissue>
    </source>
</reference>
<evidence type="ECO:0000313" key="1">
    <source>
        <dbReference type="EMBL" id="JAE15822.1"/>
    </source>
</evidence>
<organism evidence="1">
    <name type="scientific">Arundo donax</name>
    <name type="common">Giant reed</name>
    <name type="synonym">Donax arundinaceus</name>
    <dbReference type="NCBI Taxonomy" id="35708"/>
    <lineage>
        <taxon>Eukaryota</taxon>
        <taxon>Viridiplantae</taxon>
        <taxon>Streptophyta</taxon>
        <taxon>Embryophyta</taxon>
        <taxon>Tracheophyta</taxon>
        <taxon>Spermatophyta</taxon>
        <taxon>Magnoliopsida</taxon>
        <taxon>Liliopsida</taxon>
        <taxon>Poales</taxon>
        <taxon>Poaceae</taxon>
        <taxon>PACMAD clade</taxon>
        <taxon>Arundinoideae</taxon>
        <taxon>Arundineae</taxon>
        <taxon>Arundo</taxon>
    </lineage>
</organism>